<sequence length="449" mass="52168">MQDFLGWLIVNFVLCLICFIAYSSQIFVIWPWYGREFSTELIYLLLPFNVFVGLLLYNYYLCVMTDPGRVPSSWKPDLQSDGYEVKRLTGGPRYCRSCKQYKPPRSHHCRQCNSCILRMDHHCPWVNNCVGHYNYGHFIRFLFYVDISCSYHLLMVTRRVRSAMGASFWDGPSSLEFIFIILNYVFCVPVLLAVGGFSLYHFYGLWGNTTTIESREKDKAATLVRHGKIEEVKFPYNLGGKRNIRSVLGDQPLLWCWPQKARGDGLKFQLAEGDASRITSSCIFSQPYFNLTELSTGIPISWPPQEPSQVYLEDDEDNSRFVLPESPWTYQNESFNPNLKPMNTQKRGLARQRQPKRKDGTSNVSPYNLDYESDSSLEEVDAPMRPRIRRGSEGYEVRPVDRNEMLQQYLSQVGEQDHQYVRYIPQPKSEDSEGSEENGQNDIHSKKRE</sequence>
<evidence type="ECO:0000313" key="1">
    <source>
        <dbReference type="EMBL" id="TFK77407.1"/>
    </source>
</evidence>
<dbReference type="Proteomes" id="UP000308600">
    <property type="component" value="Unassembled WGS sequence"/>
</dbReference>
<dbReference type="EMBL" id="ML208259">
    <property type="protein sequence ID" value="TFK77407.1"/>
    <property type="molecule type" value="Genomic_DNA"/>
</dbReference>
<name>A0ACD3BJL6_9AGAR</name>
<organism evidence="1 2">
    <name type="scientific">Pluteus cervinus</name>
    <dbReference type="NCBI Taxonomy" id="181527"/>
    <lineage>
        <taxon>Eukaryota</taxon>
        <taxon>Fungi</taxon>
        <taxon>Dikarya</taxon>
        <taxon>Basidiomycota</taxon>
        <taxon>Agaricomycotina</taxon>
        <taxon>Agaricomycetes</taxon>
        <taxon>Agaricomycetidae</taxon>
        <taxon>Agaricales</taxon>
        <taxon>Pluteineae</taxon>
        <taxon>Pluteaceae</taxon>
        <taxon>Pluteus</taxon>
    </lineage>
</organism>
<proteinExistence type="predicted"/>
<protein>
    <submittedName>
        <fullName evidence="1">Zf-DHHC-domain-containing protein</fullName>
    </submittedName>
</protein>
<reference evidence="1 2" key="1">
    <citation type="journal article" date="2019" name="Nat. Ecol. Evol.">
        <title>Megaphylogeny resolves global patterns of mushroom evolution.</title>
        <authorList>
            <person name="Varga T."/>
            <person name="Krizsan K."/>
            <person name="Foldi C."/>
            <person name="Dima B."/>
            <person name="Sanchez-Garcia M."/>
            <person name="Sanchez-Ramirez S."/>
            <person name="Szollosi G.J."/>
            <person name="Szarkandi J.G."/>
            <person name="Papp V."/>
            <person name="Albert L."/>
            <person name="Andreopoulos W."/>
            <person name="Angelini C."/>
            <person name="Antonin V."/>
            <person name="Barry K.W."/>
            <person name="Bougher N.L."/>
            <person name="Buchanan P."/>
            <person name="Buyck B."/>
            <person name="Bense V."/>
            <person name="Catcheside P."/>
            <person name="Chovatia M."/>
            <person name="Cooper J."/>
            <person name="Damon W."/>
            <person name="Desjardin D."/>
            <person name="Finy P."/>
            <person name="Geml J."/>
            <person name="Haridas S."/>
            <person name="Hughes K."/>
            <person name="Justo A."/>
            <person name="Karasinski D."/>
            <person name="Kautmanova I."/>
            <person name="Kiss B."/>
            <person name="Kocsube S."/>
            <person name="Kotiranta H."/>
            <person name="LaButti K.M."/>
            <person name="Lechner B.E."/>
            <person name="Liimatainen K."/>
            <person name="Lipzen A."/>
            <person name="Lukacs Z."/>
            <person name="Mihaltcheva S."/>
            <person name="Morgado L.N."/>
            <person name="Niskanen T."/>
            <person name="Noordeloos M.E."/>
            <person name="Ohm R.A."/>
            <person name="Ortiz-Santana B."/>
            <person name="Ovrebo C."/>
            <person name="Racz N."/>
            <person name="Riley R."/>
            <person name="Savchenko A."/>
            <person name="Shiryaev A."/>
            <person name="Soop K."/>
            <person name="Spirin V."/>
            <person name="Szebenyi C."/>
            <person name="Tomsovsky M."/>
            <person name="Tulloss R.E."/>
            <person name="Uehling J."/>
            <person name="Grigoriev I.V."/>
            <person name="Vagvolgyi C."/>
            <person name="Papp T."/>
            <person name="Martin F.M."/>
            <person name="Miettinen O."/>
            <person name="Hibbett D.S."/>
            <person name="Nagy L.G."/>
        </authorList>
    </citation>
    <scope>NUCLEOTIDE SEQUENCE [LARGE SCALE GENOMIC DNA]</scope>
    <source>
        <strain evidence="1 2">NL-1719</strain>
    </source>
</reference>
<evidence type="ECO:0000313" key="2">
    <source>
        <dbReference type="Proteomes" id="UP000308600"/>
    </source>
</evidence>
<keyword evidence="2" id="KW-1185">Reference proteome</keyword>
<gene>
    <name evidence="1" type="ORF">BDN72DRAFT_41256</name>
</gene>
<accession>A0ACD3BJL6</accession>